<dbReference type="PROSITE" id="PS50110">
    <property type="entry name" value="RESPONSE_REGULATORY"/>
    <property type="match status" value="1"/>
</dbReference>
<dbReference type="SUPFAM" id="SSF52172">
    <property type="entry name" value="CheY-like"/>
    <property type="match status" value="1"/>
</dbReference>
<dbReference type="Gene3D" id="3.40.50.2300">
    <property type="match status" value="1"/>
</dbReference>
<proteinExistence type="predicted"/>
<keyword evidence="1 3" id="KW-0597">Phosphoprotein</keyword>
<accession>A0ABM8ZHL3</accession>
<dbReference type="PANTHER" id="PTHR45339">
    <property type="entry name" value="HYBRID SIGNAL TRANSDUCTION HISTIDINE KINASE J"/>
    <property type="match status" value="1"/>
</dbReference>
<dbReference type="RefSeq" id="WP_237484268.1">
    <property type="nucleotide sequence ID" value="NZ_CAKLCM010000002.1"/>
</dbReference>
<evidence type="ECO:0000256" key="4">
    <source>
        <dbReference type="SAM" id="Phobius"/>
    </source>
</evidence>
<evidence type="ECO:0000313" key="6">
    <source>
        <dbReference type="EMBL" id="CAH0525769.1"/>
    </source>
</evidence>
<evidence type="ECO:0000259" key="5">
    <source>
        <dbReference type="PROSITE" id="PS50110"/>
    </source>
</evidence>
<keyword evidence="4" id="KW-0812">Transmembrane</keyword>
<dbReference type="GO" id="GO:0004673">
    <property type="term" value="F:protein histidine kinase activity"/>
    <property type="evidence" value="ECO:0007669"/>
    <property type="project" value="UniProtKB-EC"/>
</dbReference>
<evidence type="ECO:0000313" key="7">
    <source>
        <dbReference type="Proteomes" id="UP000838160"/>
    </source>
</evidence>
<reference evidence="6" key="1">
    <citation type="submission" date="2021-12" db="EMBL/GenBank/DDBJ databases">
        <authorList>
            <person name="Rodrigo-Torres L."/>
            <person name="Arahal R. D."/>
            <person name="Lucena T."/>
        </authorList>
    </citation>
    <scope>NUCLEOTIDE SEQUENCE</scope>
    <source>
        <strain evidence="6">CECT 8226</strain>
    </source>
</reference>
<dbReference type="PANTHER" id="PTHR45339:SF1">
    <property type="entry name" value="HYBRID SIGNAL TRANSDUCTION HISTIDINE KINASE J"/>
    <property type="match status" value="1"/>
</dbReference>
<dbReference type="Pfam" id="PF00072">
    <property type="entry name" value="Response_reg"/>
    <property type="match status" value="1"/>
</dbReference>
<dbReference type="CDD" id="cd17546">
    <property type="entry name" value="REC_hyHK_CKI1_RcsC-like"/>
    <property type="match status" value="1"/>
</dbReference>
<keyword evidence="4" id="KW-1133">Transmembrane helix</keyword>
<evidence type="ECO:0000256" key="2">
    <source>
        <dbReference type="ARBA" id="ARBA00023012"/>
    </source>
</evidence>
<dbReference type="EMBL" id="CAKLCM010000002">
    <property type="protein sequence ID" value="CAH0525769.1"/>
    <property type="molecule type" value="Genomic_DNA"/>
</dbReference>
<feature type="modified residue" description="4-aspartylphosphate" evidence="3">
    <location>
        <position position="668"/>
    </location>
</feature>
<protein>
    <submittedName>
        <fullName evidence="6">Sensor histidine kinase RcsC</fullName>
        <ecNumber evidence="6">2.7.13.3</ecNumber>
    </submittedName>
</protein>
<name>A0ABM8ZHL3_9VIBR</name>
<dbReference type="SMART" id="SM00448">
    <property type="entry name" value="REC"/>
    <property type="match status" value="1"/>
</dbReference>
<organism evidence="6 7">
    <name type="scientific">Vibrio hippocampi</name>
    <dbReference type="NCBI Taxonomy" id="654686"/>
    <lineage>
        <taxon>Bacteria</taxon>
        <taxon>Pseudomonadati</taxon>
        <taxon>Pseudomonadota</taxon>
        <taxon>Gammaproteobacteria</taxon>
        <taxon>Vibrionales</taxon>
        <taxon>Vibrionaceae</taxon>
        <taxon>Vibrio</taxon>
    </lineage>
</organism>
<keyword evidence="4" id="KW-0472">Membrane</keyword>
<keyword evidence="7" id="KW-1185">Reference proteome</keyword>
<feature type="transmembrane region" description="Helical" evidence="4">
    <location>
        <begin position="173"/>
        <end position="192"/>
    </location>
</feature>
<keyword evidence="6" id="KW-0808">Transferase</keyword>
<comment type="caution">
    <text evidence="6">The sequence shown here is derived from an EMBL/GenBank/DDBJ whole genome shotgun (WGS) entry which is preliminary data.</text>
</comment>
<feature type="domain" description="Response regulatory" evidence="5">
    <location>
        <begin position="619"/>
        <end position="738"/>
    </location>
</feature>
<sequence>MSLSKPYFTFSLFRLCIALSVLFTLITAVLFFQWKAITPLETTNAHPLVRASKKLNEATSSVTLSIQDCLIANDCRFDPINSQLNNIKADLAQLIASASSDKSQLSLVGAVEYANLQLALSRYHRHSISLDSHRTLYDALVVANIRLQQNHQNLVLAILASELNQKQRYTYQLSLVIVGLIVTILATSRLYFRKISNINQNTFSESERIVTLSKHIEQMDPDQIRVQLNDTSLDSHMRRVYSLLKQIFEQLERQKQVSDLYKQLYALIGYEIRSITTTIKGGIQYLVQETDENGVLMAKDITSAANTLSELADNYNRLISKGGENEHAEFSLPNTLSELVIHLSSKASREQTRLECYIDSGIPNRTEGQSTRLFWILFLQMSSAMQVQSSQHRLFHVQSGAAHSVEKTRLTLSLYFLTTSNVSLTKLEQLHWSEHPNPPTSNEELAKTLLNEDSNFHIRWKQSGHQTCFQIELDLKVKGYLSDETELKDRKLLVLSDSPLQIDIISNTLAHTGATIEGVKSTNELFKLASNFKQYDAIFLTDTIENNKLPSLCKTVKSQLKNVPDTKLFISVSSAQLAQEAISYVDKIFYSPILGFEFIPTLATALDSESTEDNAQNSSFLIVEDDRVQQILLKRILTKQEYEPHVVSDGSIAVEHYKSSRSDIIFMDCIMPGMNGLEATKLIRTYEKQQDFIPCTIIGATALTSSQEHQACIEAGMDFVISKPYKNEEIIKVINKYVAVQKLN</sequence>
<dbReference type="EC" id="2.7.13.3" evidence="6"/>
<evidence type="ECO:0000256" key="3">
    <source>
        <dbReference type="PROSITE-ProRule" id="PRU00169"/>
    </source>
</evidence>
<keyword evidence="2" id="KW-0902">Two-component regulatory system</keyword>
<feature type="transmembrane region" description="Helical" evidence="4">
    <location>
        <begin position="12"/>
        <end position="32"/>
    </location>
</feature>
<evidence type="ECO:0000256" key="1">
    <source>
        <dbReference type="ARBA" id="ARBA00022553"/>
    </source>
</evidence>
<dbReference type="InterPro" id="IPR001789">
    <property type="entry name" value="Sig_transdc_resp-reg_receiver"/>
</dbReference>
<dbReference type="InterPro" id="IPR011006">
    <property type="entry name" value="CheY-like_superfamily"/>
</dbReference>
<keyword evidence="6" id="KW-0418">Kinase</keyword>
<dbReference type="Proteomes" id="UP000838160">
    <property type="component" value="Unassembled WGS sequence"/>
</dbReference>
<gene>
    <name evidence="6" type="primary">rcsC_4</name>
    <name evidence="6" type="ORF">VHP8226_01300</name>
</gene>